<keyword evidence="2" id="KW-1185">Reference proteome</keyword>
<reference evidence="1 2" key="1">
    <citation type="submission" date="2017-05" db="EMBL/GenBank/DDBJ databases">
        <authorList>
            <person name="Varghese N."/>
            <person name="Submissions S."/>
        </authorList>
    </citation>
    <scope>NUCLEOTIDE SEQUENCE [LARGE SCALE GENOMIC DNA]</scope>
    <source>
        <strain evidence="1 2">DSM 15522</strain>
    </source>
</reference>
<evidence type="ECO:0000313" key="1">
    <source>
        <dbReference type="EMBL" id="SMP02425.1"/>
    </source>
</evidence>
<dbReference type="EMBL" id="FXUB01000001">
    <property type="protein sequence ID" value="SMP02425.1"/>
    <property type="molecule type" value="Genomic_DNA"/>
</dbReference>
<evidence type="ECO:0000313" key="2">
    <source>
        <dbReference type="Proteomes" id="UP001157911"/>
    </source>
</evidence>
<dbReference type="PANTHER" id="PTHR36303">
    <property type="entry name" value="2',3'-CYCLIC-NUCLEOTIDE 2'-PHOSPHODIESTERASE"/>
    <property type="match status" value="1"/>
</dbReference>
<dbReference type="InterPro" id="IPR029052">
    <property type="entry name" value="Metallo-depent_PP-like"/>
</dbReference>
<sequence>MRILFIGDVVGRPGRKAVHQFLEENRNRYDFCILNGENAAGGFGLTEKITKALLSYGADVITGGNHTFDKKEIYQFIDKYPILRPANYPEGTPGKGFDVFEVCGKKVLVINLMGRVFVECLDNPFRTFDRIVEETEADVVVVDFHGEATSEKQAFGYYVDGRATAVFGTHTHVQTADLRQLPKGTLYITDAGMCGAVESVIGMGVEEGIFRFVKQLPVKFKVPEKPKLIQFCGVSFEIDKEGDVSNFERIQEFYVRREDGSYIRREKAIGED</sequence>
<dbReference type="PIRSF" id="PIRSF004789">
    <property type="entry name" value="DR1281"/>
    <property type="match status" value="1"/>
</dbReference>
<dbReference type="NCBIfam" id="TIGR00282">
    <property type="entry name" value="TIGR00282 family metallophosphoesterase"/>
    <property type="match status" value="1"/>
</dbReference>
<accession>A0ABY1N7H0</accession>
<gene>
    <name evidence="1" type="ORF">SAMN06265339_0047</name>
</gene>
<comment type="caution">
    <text evidence="1">The sequence shown here is derived from an EMBL/GenBank/DDBJ whole genome shotgun (WGS) entry which is preliminary data.</text>
</comment>
<dbReference type="Gene3D" id="3.60.21.10">
    <property type="match status" value="1"/>
</dbReference>
<dbReference type="PANTHER" id="PTHR36303:SF1">
    <property type="entry name" value="2',3'-CYCLIC-NUCLEOTIDE 2'-PHOSPHODIESTERASE"/>
    <property type="match status" value="1"/>
</dbReference>
<dbReference type="Pfam" id="PF13277">
    <property type="entry name" value="YmdB"/>
    <property type="match status" value="1"/>
</dbReference>
<dbReference type="SUPFAM" id="SSF56300">
    <property type="entry name" value="Metallo-dependent phosphatases"/>
    <property type="match status" value="1"/>
</dbReference>
<dbReference type="CDD" id="cd07382">
    <property type="entry name" value="MPP_DR1281"/>
    <property type="match status" value="1"/>
</dbReference>
<dbReference type="InterPro" id="IPR005235">
    <property type="entry name" value="YmdB-like"/>
</dbReference>
<evidence type="ECO:0008006" key="3">
    <source>
        <dbReference type="Google" id="ProtNLM"/>
    </source>
</evidence>
<name>A0ABY1N7H0_9BACT</name>
<proteinExistence type="predicted"/>
<organism evidence="1 2">
    <name type="scientific">Desulfurobacterium pacificum</name>
    <dbReference type="NCBI Taxonomy" id="240166"/>
    <lineage>
        <taxon>Bacteria</taxon>
        <taxon>Pseudomonadati</taxon>
        <taxon>Aquificota</taxon>
        <taxon>Aquificia</taxon>
        <taxon>Desulfurobacteriales</taxon>
        <taxon>Desulfurobacteriaceae</taxon>
        <taxon>Desulfurobacterium</taxon>
    </lineage>
</organism>
<dbReference type="RefSeq" id="WP_283399561.1">
    <property type="nucleotide sequence ID" value="NZ_FXUB01000001.1"/>
</dbReference>
<dbReference type="Proteomes" id="UP001157911">
    <property type="component" value="Unassembled WGS sequence"/>
</dbReference>
<protein>
    <recommendedName>
        <fullName evidence="3">Metallophosphoesterase</fullName>
    </recommendedName>
</protein>